<organism evidence="4 5">
    <name type="scientific">Chitinophaga defluvii</name>
    <dbReference type="NCBI Taxonomy" id="3163343"/>
    <lineage>
        <taxon>Bacteria</taxon>
        <taxon>Pseudomonadati</taxon>
        <taxon>Bacteroidota</taxon>
        <taxon>Chitinophagia</taxon>
        <taxon>Chitinophagales</taxon>
        <taxon>Chitinophagaceae</taxon>
        <taxon>Chitinophaga</taxon>
    </lineage>
</organism>
<dbReference type="PANTHER" id="PTHR30273:SF2">
    <property type="entry name" value="PROTEIN FECR"/>
    <property type="match status" value="1"/>
</dbReference>
<evidence type="ECO:0000256" key="1">
    <source>
        <dbReference type="SAM" id="Phobius"/>
    </source>
</evidence>
<dbReference type="RefSeq" id="WP_354660347.1">
    <property type="nucleotide sequence ID" value="NZ_JBEXAC010000001.1"/>
</dbReference>
<comment type="caution">
    <text evidence="4">The sequence shown here is derived from an EMBL/GenBank/DDBJ whole genome shotgun (WGS) entry which is preliminary data.</text>
</comment>
<dbReference type="InterPro" id="IPR012373">
    <property type="entry name" value="Ferrdict_sens_TM"/>
</dbReference>
<dbReference type="Gene3D" id="3.55.50.30">
    <property type="match status" value="1"/>
</dbReference>
<evidence type="ECO:0000313" key="4">
    <source>
        <dbReference type="EMBL" id="MET6997712.1"/>
    </source>
</evidence>
<dbReference type="Proteomes" id="UP001549749">
    <property type="component" value="Unassembled WGS sequence"/>
</dbReference>
<evidence type="ECO:0000259" key="3">
    <source>
        <dbReference type="Pfam" id="PF16344"/>
    </source>
</evidence>
<dbReference type="Pfam" id="PF04773">
    <property type="entry name" value="FecR"/>
    <property type="match status" value="1"/>
</dbReference>
<accession>A0ABV2T3U5</accession>
<dbReference type="InterPro" id="IPR006860">
    <property type="entry name" value="FecR"/>
</dbReference>
<name>A0ABV2T3U5_9BACT</name>
<evidence type="ECO:0000313" key="5">
    <source>
        <dbReference type="Proteomes" id="UP001549749"/>
    </source>
</evidence>
<keyword evidence="1" id="KW-1133">Transmembrane helix</keyword>
<gene>
    <name evidence="4" type="ORF">ABR189_10050</name>
</gene>
<dbReference type="InterPro" id="IPR032508">
    <property type="entry name" value="FecR_C"/>
</dbReference>
<sequence length="365" mass="41188">MENRQRLWELMAKRVSGALTEQEQAELDSLLAADKEVAQQQQLLEKVSFNSAGKFTADQKEGMLDRIMGNIAMEETATPIQETGHRRWRYRLLAGIGVLLVAGVWSYMTGWPWSGKESIAEWSTVQTKPGSKSRVTLPDGTLVVLNAGSVLSYPNDFGQKKREVQLTGEGYFDVVKMAEHPFIIHTPTIDVKVLGTTFNVRAYGDEAHTETTLISGGVEVTVHDERRQRITLSPHEKLLVANAIVKQELKEPETTGEKDKAGAITADNSKSLIILEKIEPDRKDSTIQETAWIDNKFVYRSESFSQLIKRIARWYDITVECDNQELLNSPFTGNVQQESLEQLLKVLQQTKHFEYSISARKVVIH</sequence>
<dbReference type="Pfam" id="PF16344">
    <property type="entry name" value="FecR_C"/>
    <property type="match status" value="1"/>
</dbReference>
<dbReference type="PIRSF" id="PIRSF018266">
    <property type="entry name" value="FecR"/>
    <property type="match status" value="1"/>
</dbReference>
<feature type="transmembrane region" description="Helical" evidence="1">
    <location>
        <begin position="90"/>
        <end position="108"/>
    </location>
</feature>
<protein>
    <submittedName>
        <fullName evidence="4">FecR family protein</fullName>
    </submittedName>
</protein>
<evidence type="ECO:0000259" key="2">
    <source>
        <dbReference type="Pfam" id="PF04773"/>
    </source>
</evidence>
<proteinExistence type="predicted"/>
<dbReference type="PANTHER" id="PTHR30273">
    <property type="entry name" value="PERIPLASMIC SIGNAL SENSOR AND SIGMA FACTOR ACTIVATOR FECR-RELATED"/>
    <property type="match status" value="1"/>
</dbReference>
<dbReference type="EMBL" id="JBEXAC010000001">
    <property type="protein sequence ID" value="MET6997712.1"/>
    <property type="molecule type" value="Genomic_DNA"/>
</dbReference>
<keyword evidence="1" id="KW-0812">Transmembrane</keyword>
<keyword evidence="1" id="KW-0472">Membrane</keyword>
<feature type="domain" description="Protein FecR C-terminal" evidence="3">
    <location>
        <begin position="296"/>
        <end position="364"/>
    </location>
</feature>
<dbReference type="Gene3D" id="2.60.120.1440">
    <property type="match status" value="1"/>
</dbReference>
<keyword evidence="5" id="KW-1185">Reference proteome</keyword>
<feature type="domain" description="FecR protein" evidence="2">
    <location>
        <begin position="124"/>
        <end position="219"/>
    </location>
</feature>
<reference evidence="4 5" key="1">
    <citation type="submission" date="2024-06" db="EMBL/GenBank/DDBJ databases">
        <title>Chitinophaga defluvii sp. nov., isolated from municipal sewage.</title>
        <authorList>
            <person name="Zhang L."/>
        </authorList>
    </citation>
    <scope>NUCLEOTIDE SEQUENCE [LARGE SCALE GENOMIC DNA]</scope>
    <source>
        <strain evidence="4 5">H8</strain>
    </source>
</reference>